<dbReference type="EMBL" id="JAVDQD010000002">
    <property type="protein sequence ID" value="MDR6238467.1"/>
    <property type="molecule type" value="Genomic_DNA"/>
</dbReference>
<protein>
    <submittedName>
        <fullName evidence="2">Flavin-dependent dehydrogenase</fullName>
    </submittedName>
</protein>
<dbReference type="PANTHER" id="PTHR43747">
    <property type="entry name" value="FAD-BINDING PROTEIN"/>
    <property type="match status" value="1"/>
</dbReference>
<sequence>MEKDVIVIGGGPSGAALSLSLLTHSSLSVGLIDRSDFMDTKIGEHVSSSIFDFLKHLSMDKADFSADCFLPAYESVAYWGDDLPRSVHTIDTFESASYQINREQFDLRLLEEVAERGGDIFPRTTLASADQQSDHSWLLSLKHAEHGAFELKCKYLIDASGRKAPFGRKIGLSPNRLDQLVGVGTFFENQGENAESRGQLIETVEHGWWYSASLPNNLRVVTLFTDSDIVSAMKLNTREQWNALLNETKHIKYEVHQHAMQEAKPWVRDAGTYFHAESSPVNFAAIGDAAISFDPISSMGIGFALSSACHVAYLIASHEDSSQGVLDISQYQKDLQEHFNKYLDVRNKYYEREKRWSDSLFWQRRQQKQEAIQEPLEAISNL</sequence>
<dbReference type="Pfam" id="PF01494">
    <property type="entry name" value="FAD_binding_3"/>
    <property type="match status" value="1"/>
</dbReference>
<dbReference type="InterPro" id="IPR002938">
    <property type="entry name" value="FAD-bd"/>
</dbReference>
<accession>A0AAE4BSI9</accession>
<organism evidence="2 3">
    <name type="scientific">Aureibacter tunicatorum</name>
    <dbReference type="NCBI Taxonomy" id="866807"/>
    <lineage>
        <taxon>Bacteria</taxon>
        <taxon>Pseudomonadati</taxon>
        <taxon>Bacteroidota</taxon>
        <taxon>Cytophagia</taxon>
        <taxon>Cytophagales</taxon>
        <taxon>Persicobacteraceae</taxon>
        <taxon>Aureibacter</taxon>
    </lineage>
</organism>
<dbReference type="SUPFAM" id="SSF51905">
    <property type="entry name" value="FAD/NAD(P)-binding domain"/>
    <property type="match status" value="1"/>
</dbReference>
<dbReference type="PANTHER" id="PTHR43747:SF1">
    <property type="entry name" value="SLR1998 PROTEIN"/>
    <property type="match status" value="1"/>
</dbReference>
<dbReference type="GO" id="GO:0071949">
    <property type="term" value="F:FAD binding"/>
    <property type="evidence" value="ECO:0007669"/>
    <property type="project" value="InterPro"/>
</dbReference>
<dbReference type="NCBIfam" id="NF038171">
    <property type="entry name" value="maturase_LodB"/>
    <property type="match status" value="1"/>
</dbReference>
<evidence type="ECO:0000313" key="2">
    <source>
        <dbReference type="EMBL" id="MDR6238467.1"/>
    </source>
</evidence>
<dbReference type="Gene3D" id="3.30.9.100">
    <property type="match status" value="1"/>
</dbReference>
<keyword evidence="3" id="KW-1185">Reference proteome</keyword>
<evidence type="ECO:0000313" key="3">
    <source>
        <dbReference type="Proteomes" id="UP001185092"/>
    </source>
</evidence>
<dbReference type="RefSeq" id="WP_309937979.1">
    <property type="nucleotide sequence ID" value="NZ_AP025305.1"/>
</dbReference>
<dbReference type="Gene3D" id="3.50.50.60">
    <property type="entry name" value="FAD/NAD(P)-binding domain"/>
    <property type="match status" value="1"/>
</dbReference>
<proteinExistence type="predicted"/>
<name>A0AAE4BSI9_9BACT</name>
<dbReference type="InterPro" id="IPR050816">
    <property type="entry name" value="Flavin-dep_Halogenase_NPB"/>
</dbReference>
<dbReference type="PRINTS" id="PR00420">
    <property type="entry name" value="RNGMNOXGNASE"/>
</dbReference>
<dbReference type="Proteomes" id="UP001185092">
    <property type="component" value="Unassembled WGS sequence"/>
</dbReference>
<comment type="caution">
    <text evidence="2">The sequence shown here is derived from an EMBL/GenBank/DDBJ whole genome shotgun (WGS) entry which is preliminary data.</text>
</comment>
<feature type="domain" description="FAD-binding" evidence="1">
    <location>
        <begin position="3"/>
        <end position="324"/>
    </location>
</feature>
<dbReference type="AlphaFoldDB" id="A0AAE4BSI9"/>
<evidence type="ECO:0000259" key="1">
    <source>
        <dbReference type="Pfam" id="PF01494"/>
    </source>
</evidence>
<reference evidence="2" key="1">
    <citation type="submission" date="2023-07" db="EMBL/GenBank/DDBJ databases">
        <title>Genomic Encyclopedia of Type Strains, Phase IV (KMG-IV): sequencing the most valuable type-strain genomes for metagenomic binning, comparative biology and taxonomic classification.</title>
        <authorList>
            <person name="Goeker M."/>
        </authorList>
    </citation>
    <scope>NUCLEOTIDE SEQUENCE</scope>
    <source>
        <strain evidence="2">DSM 26174</strain>
    </source>
</reference>
<dbReference type="InterPro" id="IPR036188">
    <property type="entry name" value="FAD/NAD-bd_sf"/>
</dbReference>
<gene>
    <name evidence="2" type="ORF">HNQ88_001504</name>
</gene>